<dbReference type="InterPro" id="IPR036505">
    <property type="entry name" value="Amidase/PGRP_sf"/>
</dbReference>
<dbReference type="Proteomes" id="UP000199220">
    <property type="component" value="Unassembled WGS sequence"/>
</dbReference>
<dbReference type="Pfam" id="PF01510">
    <property type="entry name" value="Amidase_2"/>
    <property type="match status" value="1"/>
</dbReference>
<reference evidence="5" key="1">
    <citation type="submission" date="2016-10" db="EMBL/GenBank/DDBJ databases">
        <authorList>
            <person name="Varghese N."/>
            <person name="Submissions S."/>
        </authorList>
    </citation>
    <scope>NUCLEOTIDE SEQUENCE [LARGE SCALE GENOMIC DNA]</scope>
    <source>
        <strain evidence="5">DSM 21368</strain>
    </source>
</reference>
<dbReference type="InterPro" id="IPR002502">
    <property type="entry name" value="Amidase_domain"/>
</dbReference>
<gene>
    <name evidence="4" type="ORF">SAMN04488554_4140</name>
</gene>
<dbReference type="PROSITE" id="PS51318">
    <property type="entry name" value="TAT"/>
    <property type="match status" value="1"/>
</dbReference>
<proteinExistence type="inferred from homology"/>
<dbReference type="RefSeq" id="WP_089775246.1">
    <property type="nucleotide sequence ID" value="NZ_FNTX01000002.1"/>
</dbReference>
<accession>A0A1H5NAY9</accession>
<dbReference type="GO" id="GO:0008745">
    <property type="term" value="F:N-acetylmuramoyl-L-alanine amidase activity"/>
    <property type="evidence" value="ECO:0007669"/>
    <property type="project" value="InterPro"/>
</dbReference>
<dbReference type="SUPFAM" id="SSF55846">
    <property type="entry name" value="N-acetylmuramoyl-L-alanine amidase-like"/>
    <property type="match status" value="1"/>
</dbReference>
<feature type="compositionally biased region" description="Low complexity" evidence="2">
    <location>
        <begin position="176"/>
        <end position="192"/>
    </location>
</feature>
<dbReference type="InterPro" id="IPR015510">
    <property type="entry name" value="PGRP"/>
</dbReference>
<dbReference type="OrthoDB" id="514320at2"/>
<protein>
    <submittedName>
        <fullName evidence="4">Uncharacterized conserved protein, contains LGFP repeats</fullName>
    </submittedName>
</protein>
<sequence length="590" mass="64506">MSKEIGSPWEITRRGALITVAGTGAALVPAVAAQADPSAPPDDSAEPAQPTPAAQPDDQGVSRTEVRANALSAQGSLAWTAEPFELVALTWTGNADVSLAVRVRTAGTWSEWNVLSADDHSDGAENSSGTQPFWVGDADAVEIADPGTSLPDDLTLVLIHPQDEPATLSRQSDEGTSAPAATTMSTTSNSDSYPPMVTSQPTIGSRAWWGADESIRQNQDGVAYGEVRGGFVHHTATSNDYSYSDVPAIIRSIYRYHVLTRDFYDIGYNFLIDRFGRIWQGAYGGGNRAVIAAHTKYYNSHAFGVGAIGNFQTMTPSSRVIASYRDLFAWKFDIHRIQAATITANYTNSGAEPLPAISAHRDTKATTCPGDRLYSRLDTIRSGVQEVLDDRVKLQLTGHGGSIAGTGSRIRVYWEIAGVGVDGVVRLQRRLSNGSWRDVRDIRVSNGYGTDVVGPHNDIWLRVRAISTSTDGVDTSWPNGISTWHKIRTVGSDDSTILDLSGPKETESRRETDLYISWMSPHGRVDGVVSFQREDTTGWTHVRDVEVVNGRARTQIRPSRRFRYRVRSGDVYSDFSVPFRNSYLYTINVW</sequence>
<dbReference type="PANTHER" id="PTHR11022">
    <property type="entry name" value="PEPTIDOGLYCAN RECOGNITION PROTEIN"/>
    <property type="match status" value="1"/>
</dbReference>
<dbReference type="GO" id="GO:0009253">
    <property type="term" value="P:peptidoglycan catabolic process"/>
    <property type="evidence" value="ECO:0007669"/>
    <property type="project" value="InterPro"/>
</dbReference>
<evidence type="ECO:0000256" key="1">
    <source>
        <dbReference type="ARBA" id="ARBA00007553"/>
    </source>
</evidence>
<evidence type="ECO:0000256" key="2">
    <source>
        <dbReference type="SAM" id="MobiDB-lite"/>
    </source>
</evidence>
<dbReference type="Gene3D" id="3.40.80.10">
    <property type="entry name" value="Peptidoglycan recognition protein-like"/>
    <property type="match status" value="1"/>
</dbReference>
<dbReference type="CDD" id="cd06583">
    <property type="entry name" value="PGRP"/>
    <property type="match status" value="1"/>
</dbReference>
<evidence type="ECO:0000313" key="4">
    <source>
        <dbReference type="EMBL" id="SEE98715.1"/>
    </source>
</evidence>
<organism evidence="4 5">
    <name type="scientific">Ruania alba</name>
    <dbReference type="NCBI Taxonomy" id="648782"/>
    <lineage>
        <taxon>Bacteria</taxon>
        <taxon>Bacillati</taxon>
        <taxon>Actinomycetota</taxon>
        <taxon>Actinomycetes</taxon>
        <taxon>Micrococcales</taxon>
        <taxon>Ruaniaceae</taxon>
        <taxon>Ruania</taxon>
    </lineage>
</organism>
<keyword evidence="5" id="KW-1185">Reference proteome</keyword>
<feature type="compositionally biased region" description="Low complexity" evidence="2">
    <location>
        <begin position="46"/>
        <end position="59"/>
    </location>
</feature>
<evidence type="ECO:0000313" key="5">
    <source>
        <dbReference type="Proteomes" id="UP000199220"/>
    </source>
</evidence>
<dbReference type="InterPro" id="IPR006619">
    <property type="entry name" value="PGRP_domain_met/bac"/>
</dbReference>
<dbReference type="InterPro" id="IPR006311">
    <property type="entry name" value="TAT_signal"/>
</dbReference>
<dbReference type="AlphaFoldDB" id="A0A1H5NAY9"/>
<feature type="domain" description="Peptidoglycan recognition protein family" evidence="3">
    <location>
        <begin position="201"/>
        <end position="364"/>
    </location>
</feature>
<comment type="similarity">
    <text evidence="1">Belongs to the N-acetylmuramoyl-L-alanine amidase 2 family.</text>
</comment>
<dbReference type="EMBL" id="FNTX01000002">
    <property type="protein sequence ID" value="SEE98715.1"/>
    <property type="molecule type" value="Genomic_DNA"/>
</dbReference>
<dbReference type="STRING" id="648782.SAMN04488554_4140"/>
<feature type="region of interest" description="Disordered" evidence="2">
    <location>
        <begin position="31"/>
        <end position="62"/>
    </location>
</feature>
<feature type="region of interest" description="Disordered" evidence="2">
    <location>
        <begin position="165"/>
        <end position="199"/>
    </location>
</feature>
<dbReference type="GO" id="GO:0008270">
    <property type="term" value="F:zinc ion binding"/>
    <property type="evidence" value="ECO:0007669"/>
    <property type="project" value="InterPro"/>
</dbReference>
<name>A0A1H5NAY9_9MICO</name>
<dbReference type="SMART" id="SM00701">
    <property type="entry name" value="PGRP"/>
    <property type="match status" value="1"/>
</dbReference>
<evidence type="ECO:0000259" key="3">
    <source>
        <dbReference type="SMART" id="SM00701"/>
    </source>
</evidence>
<dbReference type="PANTHER" id="PTHR11022:SF41">
    <property type="entry name" value="PEPTIDOGLYCAN-RECOGNITION PROTEIN LC-RELATED"/>
    <property type="match status" value="1"/>
</dbReference>